<reference evidence="1 2" key="2">
    <citation type="submission" date="2018-05" db="EMBL/GenBank/DDBJ databases">
        <title>Algibacter marinivivus sp. nov., isolated from sample around a algae.</title>
        <authorList>
            <person name="Zhong X."/>
        </authorList>
    </citation>
    <scope>NUCLEOTIDE SEQUENCE [LARGE SCALE GENOMIC DNA]</scope>
    <source>
        <strain evidence="1 2">ZY111</strain>
    </source>
</reference>
<name>A0A2U2X8N1_9FLAO</name>
<proteinExistence type="predicted"/>
<evidence type="ECO:0000313" key="2">
    <source>
        <dbReference type="Proteomes" id="UP000245375"/>
    </source>
</evidence>
<dbReference type="EMBL" id="QFRI01000001">
    <property type="protein sequence ID" value="PWH84103.1"/>
    <property type="molecule type" value="Genomic_DNA"/>
</dbReference>
<keyword evidence="2" id="KW-1185">Reference proteome</keyword>
<dbReference type="AlphaFoldDB" id="A0A2U2X8N1"/>
<organism evidence="1 2">
    <name type="scientific">Algibacter marinivivus</name>
    <dbReference type="NCBI Taxonomy" id="2100723"/>
    <lineage>
        <taxon>Bacteria</taxon>
        <taxon>Pseudomonadati</taxon>
        <taxon>Bacteroidota</taxon>
        <taxon>Flavobacteriia</taxon>
        <taxon>Flavobacteriales</taxon>
        <taxon>Flavobacteriaceae</taxon>
        <taxon>Algibacter</taxon>
    </lineage>
</organism>
<evidence type="ECO:0000313" key="1">
    <source>
        <dbReference type="EMBL" id="PWH84103.1"/>
    </source>
</evidence>
<gene>
    <name evidence="1" type="ORF">DIS18_06040</name>
</gene>
<dbReference type="Proteomes" id="UP000245375">
    <property type="component" value="Unassembled WGS sequence"/>
</dbReference>
<dbReference type="InterPro" id="IPR045534">
    <property type="entry name" value="DUF6428"/>
</dbReference>
<reference evidence="2" key="1">
    <citation type="submission" date="2018-05" db="EMBL/GenBank/DDBJ databases">
        <title>Algibacter marinivivus sp. nov., isolated from sample around a algae.</title>
        <authorList>
            <person name="Lu D."/>
        </authorList>
    </citation>
    <scope>NUCLEOTIDE SEQUENCE [LARGE SCALE GENOMIC DNA]</scope>
    <source>
        <strain evidence="2">ZY111</strain>
    </source>
</reference>
<dbReference type="RefSeq" id="WP_109352107.1">
    <property type="nucleotide sequence ID" value="NZ_QFRI01000001.1"/>
</dbReference>
<sequence length="169" mass="19081">MKTQEFFKVLEVNKDKSLLFEYAPNLLVGANYHITEVKHTKVDSVDCGSQTDAWNETIIQLWESPLELGKTEYMSVFKAAAILKKVGEMKPYDLDSEVKFEYSNANFHTAQLFVNDFEIKENNLIIKLAIQKTDCKAKELCGVPEQVVELAEKVVEKVESCCSPSSGCC</sequence>
<dbReference type="OrthoDB" id="66316at2"/>
<comment type="caution">
    <text evidence="1">The sequence shown here is derived from an EMBL/GenBank/DDBJ whole genome shotgun (WGS) entry which is preliminary data.</text>
</comment>
<protein>
    <submittedName>
        <fullName evidence="1">Uncharacterized protein</fullName>
    </submittedName>
</protein>
<accession>A0A2U2X8N1</accession>
<dbReference type="Pfam" id="PF20001">
    <property type="entry name" value="DUF6428"/>
    <property type="match status" value="1"/>
</dbReference>